<dbReference type="AlphaFoldDB" id="A0A0C2MR22"/>
<sequence length="717" mass="83237">MDDVSNRILKLRKFDDLSKFNEDIFNESLQLFQFIQSNVDMKEFLDTATNVVQELNQLTQMIISNVSRILDVSDDKTASNLLLYILGLFLVNIKICNALRNSKMDTHLSGIMSTMFKLSIQLCIKALDQFANSNSQFSLGAIINVISDVLMVPNYFDSFDVVVYAAILKSIDGFMEKKSLEIGPLVMIVFGSYFKFSEILMKVSNITTISQTMNAMNFIFVFISNKMVASTDENFTKFHELILITIKLVRVYCLCNIKESHILYKTLELVLSENYSTIQKNASEICKNIESFIEKIIASGFITPNELFDEVSNYSWYELCSNKFFMGSKSSDIFTLNQIITVMTIRMIDVHKWNDFKLSIKLRLLSNPEYLLISDILTIISSLLPVDKVFDMLNSLFDHAKLLDKKSLVSYRLKLIIRRLLVTHPTAMRRFCQRQENSINLVFEIIQETELVNFNTDIFIGYARDRRLTPDDCAFINCLCLSENRLVESLEVVELFDMIIKNISIRFDQKCVASLKNMIKHIHEPFRSNFITRLLKLQRLPKMHKSRLMLLLVDIIFLNNQNSQQIFDCIVSDIAFKNSCWLFIEDYITVAYTLVRNTKNDGYFASLIQKYPTLKTYLRCRLQNVPLHDEPWSKLGNFDQIINVSKISETIIIKKHEVKHGDLTLPNVPEDDPELQSIKINAFNLLKRINGLKRLNLEKKREIRIIFEKLENIINMK</sequence>
<evidence type="ECO:0000313" key="2">
    <source>
        <dbReference type="Proteomes" id="UP000031668"/>
    </source>
</evidence>
<gene>
    <name evidence="1" type="ORF">RF11_07256</name>
</gene>
<protein>
    <submittedName>
        <fullName evidence="1">Uncharacterized protein</fullName>
    </submittedName>
</protein>
<dbReference type="EMBL" id="JWZT01002320">
    <property type="protein sequence ID" value="KII69661.1"/>
    <property type="molecule type" value="Genomic_DNA"/>
</dbReference>
<evidence type="ECO:0000313" key="1">
    <source>
        <dbReference type="EMBL" id="KII69661.1"/>
    </source>
</evidence>
<organism evidence="1 2">
    <name type="scientific">Thelohanellus kitauei</name>
    <name type="common">Myxosporean</name>
    <dbReference type="NCBI Taxonomy" id="669202"/>
    <lineage>
        <taxon>Eukaryota</taxon>
        <taxon>Metazoa</taxon>
        <taxon>Cnidaria</taxon>
        <taxon>Myxozoa</taxon>
        <taxon>Myxosporea</taxon>
        <taxon>Bivalvulida</taxon>
        <taxon>Platysporina</taxon>
        <taxon>Myxobolidae</taxon>
        <taxon>Thelohanellus</taxon>
    </lineage>
</organism>
<keyword evidence="2" id="KW-1185">Reference proteome</keyword>
<comment type="caution">
    <text evidence="1">The sequence shown here is derived from an EMBL/GenBank/DDBJ whole genome shotgun (WGS) entry which is preliminary data.</text>
</comment>
<reference evidence="1 2" key="1">
    <citation type="journal article" date="2014" name="Genome Biol. Evol.">
        <title>The genome of the myxosporean Thelohanellus kitauei shows adaptations to nutrient acquisition within its fish host.</title>
        <authorList>
            <person name="Yang Y."/>
            <person name="Xiong J."/>
            <person name="Zhou Z."/>
            <person name="Huo F."/>
            <person name="Miao W."/>
            <person name="Ran C."/>
            <person name="Liu Y."/>
            <person name="Zhang J."/>
            <person name="Feng J."/>
            <person name="Wang M."/>
            <person name="Wang M."/>
            <person name="Wang L."/>
            <person name="Yao B."/>
        </authorList>
    </citation>
    <scope>NUCLEOTIDE SEQUENCE [LARGE SCALE GENOMIC DNA]</scope>
    <source>
        <strain evidence="1">Wuqing</strain>
    </source>
</reference>
<name>A0A0C2MR22_THEKT</name>
<dbReference type="Proteomes" id="UP000031668">
    <property type="component" value="Unassembled WGS sequence"/>
</dbReference>
<proteinExistence type="predicted"/>
<accession>A0A0C2MR22</accession>